<name>A0A0E9U3I6_ANGAN</name>
<reference evidence="1" key="2">
    <citation type="journal article" date="2015" name="Fish Shellfish Immunol.">
        <title>Early steps in the European eel (Anguilla anguilla)-Vibrio vulnificus interaction in the gills: Role of the RtxA13 toxin.</title>
        <authorList>
            <person name="Callol A."/>
            <person name="Pajuelo D."/>
            <person name="Ebbesson L."/>
            <person name="Teles M."/>
            <person name="MacKenzie S."/>
            <person name="Amaro C."/>
        </authorList>
    </citation>
    <scope>NUCLEOTIDE SEQUENCE</scope>
</reference>
<organism evidence="1">
    <name type="scientific">Anguilla anguilla</name>
    <name type="common">European freshwater eel</name>
    <name type="synonym">Muraena anguilla</name>
    <dbReference type="NCBI Taxonomy" id="7936"/>
    <lineage>
        <taxon>Eukaryota</taxon>
        <taxon>Metazoa</taxon>
        <taxon>Chordata</taxon>
        <taxon>Craniata</taxon>
        <taxon>Vertebrata</taxon>
        <taxon>Euteleostomi</taxon>
        <taxon>Actinopterygii</taxon>
        <taxon>Neopterygii</taxon>
        <taxon>Teleostei</taxon>
        <taxon>Anguilliformes</taxon>
        <taxon>Anguillidae</taxon>
        <taxon>Anguilla</taxon>
    </lineage>
</organism>
<dbReference type="EMBL" id="GBXM01049044">
    <property type="protein sequence ID" value="JAH59533.1"/>
    <property type="molecule type" value="Transcribed_RNA"/>
</dbReference>
<accession>A0A0E9U3I6</accession>
<sequence>MKRRGLQIYQIF</sequence>
<reference evidence="1" key="1">
    <citation type="submission" date="2014-11" db="EMBL/GenBank/DDBJ databases">
        <authorList>
            <person name="Amaro Gonzalez C."/>
        </authorList>
    </citation>
    <scope>NUCLEOTIDE SEQUENCE</scope>
</reference>
<evidence type="ECO:0000313" key="1">
    <source>
        <dbReference type="EMBL" id="JAH59533.1"/>
    </source>
</evidence>
<protein>
    <submittedName>
        <fullName evidence="1">Uncharacterized protein</fullName>
    </submittedName>
</protein>
<proteinExistence type="predicted"/>